<evidence type="ECO:0000313" key="2">
    <source>
        <dbReference type="EMBL" id="POP54321.1"/>
    </source>
</evidence>
<dbReference type="EMBL" id="PQGG01000007">
    <property type="protein sequence ID" value="POP54321.1"/>
    <property type="molecule type" value="Genomic_DNA"/>
</dbReference>
<protein>
    <submittedName>
        <fullName evidence="2">Uncharacterized protein</fullName>
    </submittedName>
</protein>
<keyword evidence="1" id="KW-0812">Transmembrane</keyword>
<gene>
    <name evidence="2" type="ORF">C0068_03385</name>
</gene>
<keyword evidence="1" id="KW-1133">Transmembrane helix</keyword>
<dbReference type="OrthoDB" id="5739325at2"/>
<comment type="caution">
    <text evidence="2">The sequence shown here is derived from an EMBL/GenBank/DDBJ whole genome shotgun (WGS) entry which is preliminary data.</text>
</comment>
<dbReference type="AlphaFoldDB" id="A0A2S4HKW0"/>
<evidence type="ECO:0000256" key="1">
    <source>
        <dbReference type="SAM" id="Phobius"/>
    </source>
</evidence>
<organism evidence="2 3">
    <name type="scientific">Zhongshania marina</name>
    <dbReference type="NCBI Taxonomy" id="2304603"/>
    <lineage>
        <taxon>Bacteria</taxon>
        <taxon>Pseudomonadati</taxon>
        <taxon>Pseudomonadota</taxon>
        <taxon>Gammaproteobacteria</taxon>
        <taxon>Cellvibrionales</taxon>
        <taxon>Spongiibacteraceae</taxon>
        <taxon>Zhongshania</taxon>
    </lineage>
</organism>
<evidence type="ECO:0000313" key="3">
    <source>
        <dbReference type="Proteomes" id="UP000237222"/>
    </source>
</evidence>
<feature type="transmembrane region" description="Helical" evidence="1">
    <location>
        <begin position="118"/>
        <end position="143"/>
    </location>
</feature>
<keyword evidence="1" id="KW-0472">Membrane</keyword>
<feature type="transmembrane region" description="Helical" evidence="1">
    <location>
        <begin position="56"/>
        <end position="73"/>
    </location>
</feature>
<sequence length="150" mass="16295">MSDASIAVSQQRRLALHGVIILFLGLLSGIGFSIAAATQDMSSPTYGAWRFAHMEGLANGLVVLAVAGVWLRIDVEARFINAARIILVLGCYANIIGPIINALFIAKRLIVPETPLEAFVVYGFYIPGTLPIFSFAIFIFNLFGHQKNKT</sequence>
<reference evidence="2" key="1">
    <citation type="submission" date="2018-01" db="EMBL/GenBank/DDBJ databases">
        <authorList>
            <person name="Yu X.-D."/>
        </authorList>
    </citation>
    <scope>NUCLEOTIDE SEQUENCE</scope>
    <source>
        <strain evidence="2">ZX-21</strain>
    </source>
</reference>
<feature type="transmembrane region" description="Helical" evidence="1">
    <location>
        <begin position="85"/>
        <end position="106"/>
    </location>
</feature>
<dbReference type="RefSeq" id="WP_103683083.1">
    <property type="nucleotide sequence ID" value="NZ_PQGG01000007.1"/>
</dbReference>
<accession>A0A2S4HKW0</accession>
<dbReference type="Pfam" id="PF26512">
    <property type="entry name" value="SOI"/>
    <property type="match status" value="1"/>
</dbReference>
<proteinExistence type="predicted"/>
<name>A0A2S4HKW0_9GAMM</name>
<dbReference type="Proteomes" id="UP000237222">
    <property type="component" value="Unassembled WGS sequence"/>
</dbReference>
<dbReference type="InterPro" id="IPR058965">
    <property type="entry name" value="SOI/HabA-like"/>
</dbReference>
<feature type="transmembrane region" description="Helical" evidence="1">
    <location>
        <begin position="14"/>
        <end position="36"/>
    </location>
</feature>